<protein>
    <submittedName>
        <fullName evidence="1">Uncharacterized protein</fullName>
    </submittedName>
</protein>
<dbReference type="InterPro" id="IPR009679">
    <property type="entry name" value="Phage_186_CII-like"/>
</dbReference>
<dbReference type="EMBL" id="BPUX01000023">
    <property type="protein sequence ID" value="GJH43100.1"/>
    <property type="molecule type" value="Genomic_DNA"/>
</dbReference>
<gene>
    <name evidence="1" type="ORF">PA42_12740</name>
</gene>
<dbReference type="RefSeq" id="WP_226690753.1">
    <property type="nucleotide sequence ID" value="NZ_BPUX01000023.1"/>
</dbReference>
<name>A0ABQ4VH64_9PAST</name>
<keyword evidence="2" id="KW-1185">Reference proteome</keyword>
<evidence type="ECO:0000313" key="1">
    <source>
        <dbReference type="EMBL" id="GJH43100.1"/>
    </source>
</evidence>
<accession>A0ABQ4VH64</accession>
<dbReference type="Proteomes" id="UP001052140">
    <property type="component" value="Unassembled WGS sequence"/>
</dbReference>
<comment type="caution">
    <text evidence="1">The sequence shown here is derived from an EMBL/GenBank/DDBJ whole genome shotgun (WGS) entry which is preliminary data.</text>
</comment>
<dbReference type="Pfam" id="PF06892">
    <property type="entry name" value="Phage_CP76"/>
    <property type="match status" value="1"/>
</dbReference>
<reference evidence="1" key="1">
    <citation type="submission" date="2024-05" db="EMBL/GenBank/DDBJ databases">
        <title>Determining zoonotic pasteurella genome.</title>
        <authorList>
            <person name="Maeda T."/>
            <person name="Takahashi T."/>
            <person name="Yoshida H."/>
        </authorList>
    </citation>
    <scope>NUCLEOTIDE SEQUENCE</scope>
    <source>
        <strain evidence="1">PA42</strain>
    </source>
</reference>
<evidence type="ECO:0000313" key="2">
    <source>
        <dbReference type="Proteomes" id="UP001052140"/>
    </source>
</evidence>
<organism evidence="1 2">
    <name type="scientific">Pasteurella canis</name>
    <dbReference type="NCBI Taxonomy" id="753"/>
    <lineage>
        <taxon>Bacteria</taxon>
        <taxon>Pseudomonadati</taxon>
        <taxon>Pseudomonadota</taxon>
        <taxon>Gammaproteobacteria</taxon>
        <taxon>Pasteurellales</taxon>
        <taxon>Pasteurellaceae</taxon>
        <taxon>Pasteurella</taxon>
    </lineage>
</organism>
<proteinExistence type="predicted"/>
<sequence length="153" mass="16966">MNSKEIQRLLHRDCKNSSGGITSLAYTLEKSPNILSNKLNVDCEQNQLSFIEAIELIATVQSKKTISAIAAQIDHIVVPIPTCKECESSGQEILSRFLDIAETSGRIGKEIKESIKDNSELGRDLSPNERERILSAVNRLIEQAICLKMELGQ</sequence>